<feature type="compositionally biased region" description="Acidic residues" evidence="1">
    <location>
        <begin position="105"/>
        <end position="117"/>
    </location>
</feature>
<comment type="caution">
    <text evidence="2">The sequence shown here is derived from an EMBL/GenBank/DDBJ whole genome shotgun (WGS) entry which is preliminary data.</text>
</comment>
<dbReference type="Proteomes" id="UP001324427">
    <property type="component" value="Unassembled WGS sequence"/>
</dbReference>
<dbReference type="EMBL" id="JAVFHQ010000044">
    <property type="protein sequence ID" value="KAK4542166.1"/>
    <property type="molecule type" value="Genomic_DNA"/>
</dbReference>
<evidence type="ECO:0000256" key="1">
    <source>
        <dbReference type="SAM" id="MobiDB-lite"/>
    </source>
</evidence>
<keyword evidence="3" id="KW-1185">Reference proteome</keyword>
<gene>
    <name evidence="2" type="ORF">LTR36_007013</name>
</gene>
<name>A0AAV9JBJ1_9PEZI</name>
<dbReference type="PANTHER" id="PTHR34117">
    <property type="entry name" value="STYLE CELL-CYCLE INHIBITOR 1"/>
    <property type="match status" value="1"/>
</dbReference>
<dbReference type="AlphaFoldDB" id="A0AAV9JBJ1"/>
<feature type="region of interest" description="Disordered" evidence="1">
    <location>
        <begin position="76"/>
        <end position="225"/>
    </location>
</feature>
<accession>A0AAV9JBJ1</accession>
<feature type="compositionally biased region" description="Basic and acidic residues" evidence="1">
    <location>
        <begin position="216"/>
        <end position="225"/>
    </location>
</feature>
<proteinExistence type="predicted"/>
<feature type="compositionally biased region" description="Basic and acidic residues" evidence="1">
    <location>
        <begin position="141"/>
        <end position="196"/>
    </location>
</feature>
<organism evidence="2 3">
    <name type="scientific">Oleoguttula mirabilis</name>
    <dbReference type="NCBI Taxonomy" id="1507867"/>
    <lineage>
        <taxon>Eukaryota</taxon>
        <taxon>Fungi</taxon>
        <taxon>Dikarya</taxon>
        <taxon>Ascomycota</taxon>
        <taxon>Pezizomycotina</taxon>
        <taxon>Dothideomycetes</taxon>
        <taxon>Dothideomycetidae</taxon>
        <taxon>Mycosphaerellales</taxon>
        <taxon>Teratosphaeriaceae</taxon>
        <taxon>Oleoguttula</taxon>
    </lineage>
</organism>
<dbReference type="InterPro" id="IPR044688">
    <property type="entry name" value="SCI-1-like"/>
</dbReference>
<sequence length="286" mass="32538">MVKPTTKVRLPLHAHHLHKQDFDSYRAVFADYLDIQKQLDLDELSEDEVKGRWKSFLGKWNRGELAEGWYDPDTKAKADARQASRPAIEPAGPRRASLVAAEGQASEDGDGDEDGEDGYGPALPETARRRMGPTVPGMQDLQHKRELADEDREGRIADIRHERKLDRQSQKDRLDELAPRAEPGSRERQLEKKRENAAANRSFAEAKEGGGGVEEVGDKDLMGEDGVDSVKAEIKAQGRRKNEREIRKEEMLRARAEERGERMAEYRRKEDKTVDMLRELARARFG</sequence>
<evidence type="ECO:0000313" key="3">
    <source>
        <dbReference type="Proteomes" id="UP001324427"/>
    </source>
</evidence>
<dbReference type="PANTHER" id="PTHR34117:SF1">
    <property type="entry name" value="STYLE CELL-CYCLE INHIBITOR 1"/>
    <property type="match status" value="1"/>
</dbReference>
<reference evidence="2 3" key="1">
    <citation type="submission" date="2021-11" db="EMBL/GenBank/DDBJ databases">
        <title>Black yeast isolated from Biological Soil Crust.</title>
        <authorList>
            <person name="Kurbessoian T."/>
        </authorList>
    </citation>
    <scope>NUCLEOTIDE SEQUENCE [LARGE SCALE GENOMIC DNA]</scope>
    <source>
        <strain evidence="2 3">CCFEE 5522</strain>
    </source>
</reference>
<evidence type="ECO:0008006" key="4">
    <source>
        <dbReference type="Google" id="ProtNLM"/>
    </source>
</evidence>
<protein>
    <recommendedName>
        <fullName evidence="4">RNA helicase HEL117</fullName>
    </recommendedName>
</protein>
<evidence type="ECO:0000313" key="2">
    <source>
        <dbReference type="EMBL" id="KAK4542166.1"/>
    </source>
</evidence>